<dbReference type="SUPFAM" id="SSF52833">
    <property type="entry name" value="Thioredoxin-like"/>
    <property type="match status" value="1"/>
</dbReference>
<evidence type="ECO:0000313" key="2">
    <source>
        <dbReference type="EMBL" id="MFC6095982.1"/>
    </source>
</evidence>
<proteinExistence type="predicted"/>
<name>A0ABW1PLZ7_9FLAO</name>
<comment type="caution">
    <text evidence="2">The sequence shown here is derived from an EMBL/GenBank/DDBJ whole genome shotgun (WGS) entry which is preliminary data.</text>
</comment>
<gene>
    <name evidence="2" type="ORF">ACFPVY_04940</name>
</gene>
<sequence>MKIKTLLLCLFLLGTISTVKAQEKASVILEKAMTQAKKENKKVFVMYHASWCSWCKLMEKNMNVPLIKPFFDRSYVTVFLTVNERGDKKNLDNPGALDMLKKSKAENSGIPFWQIFDTEGKLLADAFDSKGQNLGCPSTQEEVAEFTYKLKKTSDLDESERRNIATVFTEKKKK</sequence>
<organism evidence="2 3">
    <name type="scientific">Flavobacterium qiangtangense</name>
    <dbReference type="NCBI Taxonomy" id="1442595"/>
    <lineage>
        <taxon>Bacteria</taxon>
        <taxon>Pseudomonadati</taxon>
        <taxon>Bacteroidota</taxon>
        <taxon>Flavobacteriia</taxon>
        <taxon>Flavobacteriales</taxon>
        <taxon>Flavobacteriaceae</taxon>
        <taxon>Flavobacterium</taxon>
    </lineage>
</organism>
<keyword evidence="3" id="KW-1185">Reference proteome</keyword>
<keyword evidence="1" id="KW-0732">Signal</keyword>
<feature type="chain" id="PRO_5046478743" evidence="1">
    <location>
        <begin position="22"/>
        <end position="174"/>
    </location>
</feature>
<dbReference type="InterPro" id="IPR036249">
    <property type="entry name" value="Thioredoxin-like_sf"/>
</dbReference>
<accession>A0ABW1PLZ7</accession>
<protein>
    <submittedName>
        <fullName evidence="2">Thioredoxin family protein</fullName>
    </submittedName>
</protein>
<evidence type="ECO:0000256" key="1">
    <source>
        <dbReference type="SAM" id="SignalP"/>
    </source>
</evidence>
<reference evidence="3" key="1">
    <citation type="journal article" date="2019" name="Int. J. Syst. Evol. Microbiol.">
        <title>The Global Catalogue of Microorganisms (GCM) 10K type strain sequencing project: providing services to taxonomists for standard genome sequencing and annotation.</title>
        <authorList>
            <consortium name="The Broad Institute Genomics Platform"/>
            <consortium name="The Broad Institute Genome Sequencing Center for Infectious Disease"/>
            <person name="Wu L."/>
            <person name="Ma J."/>
        </authorList>
    </citation>
    <scope>NUCLEOTIDE SEQUENCE [LARGE SCALE GENOMIC DNA]</scope>
    <source>
        <strain evidence="3">CCUG 49679</strain>
    </source>
</reference>
<dbReference type="Gene3D" id="3.40.30.10">
    <property type="entry name" value="Glutaredoxin"/>
    <property type="match status" value="1"/>
</dbReference>
<dbReference type="RefSeq" id="WP_379790722.1">
    <property type="nucleotide sequence ID" value="NZ_JBHSQB010000004.1"/>
</dbReference>
<dbReference type="Pfam" id="PF13899">
    <property type="entry name" value="Thioredoxin_7"/>
    <property type="match status" value="1"/>
</dbReference>
<feature type="signal peptide" evidence="1">
    <location>
        <begin position="1"/>
        <end position="21"/>
    </location>
</feature>
<dbReference type="Proteomes" id="UP001596287">
    <property type="component" value="Unassembled WGS sequence"/>
</dbReference>
<dbReference type="EMBL" id="JBHSQB010000004">
    <property type="protein sequence ID" value="MFC6095982.1"/>
    <property type="molecule type" value="Genomic_DNA"/>
</dbReference>
<evidence type="ECO:0000313" key="3">
    <source>
        <dbReference type="Proteomes" id="UP001596287"/>
    </source>
</evidence>